<evidence type="ECO:0000256" key="1">
    <source>
        <dbReference type="SAM" id="MobiDB-lite"/>
    </source>
</evidence>
<evidence type="ECO:0000313" key="2">
    <source>
        <dbReference type="EMBL" id="KRX09812.1"/>
    </source>
</evidence>
<keyword evidence="3" id="KW-1185">Reference proteome</keyword>
<gene>
    <name evidence="2" type="ORF">PPERSA_02684</name>
</gene>
<evidence type="ECO:0000313" key="3">
    <source>
        <dbReference type="Proteomes" id="UP000054937"/>
    </source>
</evidence>
<protein>
    <submittedName>
        <fullName evidence="2">Uncharacterized protein</fullName>
    </submittedName>
</protein>
<dbReference type="InParanoid" id="A0A0V0R5N1"/>
<feature type="region of interest" description="Disordered" evidence="1">
    <location>
        <begin position="275"/>
        <end position="305"/>
    </location>
</feature>
<proteinExistence type="predicted"/>
<dbReference type="OMA" id="QDYKYPK"/>
<dbReference type="AlphaFoldDB" id="A0A0V0R5N1"/>
<dbReference type="Proteomes" id="UP000054937">
    <property type="component" value="Unassembled WGS sequence"/>
</dbReference>
<dbReference type="OrthoDB" id="282796at2759"/>
<sequence length="305" mass="35472">MASQKIHHVAIQPKGIHYHGDGTGRDGYILKINGGLFSSQYQNSQKKISKPDFEKFHFGNRATRPKYPSKSLTINHYIPDGSGRDGYIKVNEGGGAINYNIKRREESAFINNLRGGSTSSSKASSSFYSTGTFGLKTKSTLKNREKFFQQTQDSWRLSQNKQILKPPQRNFTPRLTLSSLKKNFELTQRQSYQQYQDLQQDDKLDEYALYQNRRRSYNHSNSQGFYNFQHKNSNNNNLAKSKKEFLFNPEAKHLINSKSVTSFQLPQKRLITQNLHNQKQQQKSQQNNRNYNHDENQQQEIQYNS</sequence>
<name>A0A0V0R5N1_PSEPJ</name>
<feature type="compositionally biased region" description="Low complexity" evidence="1">
    <location>
        <begin position="275"/>
        <end position="290"/>
    </location>
</feature>
<dbReference type="EMBL" id="LDAU01000044">
    <property type="protein sequence ID" value="KRX09812.1"/>
    <property type="molecule type" value="Genomic_DNA"/>
</dbReference>
<comment type="caution">
    <text evidence="2">The sequence shown here is derived from an EMBL/GenBank/DDBJ whole genome shotgun (WGS) entry which is preliminary data.</text>
</comment>
<organism evidence="2 3">
    <name type="scientific">Pseudocohnilembus persalinus</name>
    <name type="common">Ciliate</name>
    <dbReference type="NCBI Taxonomy" id="266149"/>
    <lineage>
        <taxon>Eukaryota</taxon>
        <taxon>Sar</taxon>
        <taxon>Alveolata</taxon>
        <taxon>Ciliophora</taxon>
        <taxon>Intramacronucleata</taxon>
        <taxon>Oligohymenophorea</taxon>
        <taxon>Scuticociliatia</taxon>
        <taxon>Philasterida</taxon>
        <taxon>Pseudocohnilembidae</taxon>
        <taxon>Pseudocohnilembus</taxon>
    </lineage>
</organism>
<accession>A0A0V0R5N1</accession>
<reference evidence="2 3" key="1">
    <citation type="journal article" date="2015" name="Sci. Rep.">
        <title>Genome of the facultative scuticociliatosis pathogen Pseudocohnilembus persalinus provides insight into its virulence through horizontal gene transfer.</title>
        <authorList>
            <person name="Xiong J."/>
            <person name="Wang G."/>
            <person name="Cheng J."/>
            <person name="Tian M."/>
            <person name="Pan X."/>
            <person name="Warren A."/>
            <person name="Jiang C."/>
            <person name="Yuan D."/>
            <person name="Miao W."/>
        </authorList>
    </citation>
    <scope>NUCLEOTIDE SEQUENCE [LARGE SCALE GENOMIC DNA]</scope>
    <source>
        <strain evidence="2">36N120E</strain>
    </source>
</reference>